<dbReference type="CDD" id="cd06588">
    <property type="entry name" value="PhnB_like"/>
    <property type="match status" value="1"/>
</dbReference>
<gene>
    <name evidence="2" type="ORF">CMUST_08690</name>
</gene>
<dbReference type="InterPro" id="IPR029068">
    <property type="entry name" value="Glyas_Bleomycin-R_OHBP_Dase"/>
</dbReference>
<dbReference type="SUPFAM" id="SSF54593">
    <property type="entry name" value="Glyoxalase/Bleomycin resistance protein/Dihydroxybiphenyl dioxygenase"/>
    <property type="match status" value="1"/>
</dbReference>
<name>A0A0G3H4J9_9CORY</name>
<keyword evidence="3" id="KW-1185">Reference proteome</keyword>
<proteinExistence type="predicted"/>
<evidence type="ECO:0000313" key="3">
    <source>
        <dbReference type="Proteomes" id="UP000035199"/>
    </source>
</evidence>
<accession>A0A0G3H4J9</accession>
<dbReference type="PANTHER" id="PTHR33990:SF1">
    <property type="entry name" value="PROTEIN YJDN"/>
    <property type="match status" value="1"/>
</dbReference>
<dbReference type="Gene3D" id="3.10.180.10">
    <property type="entry name" value="2,3-Dihydroxybiphenyl 1,2-Dioxygenase, domain 1"/>
    <property type="match status" value="1"/>
</dbReference>
<reference evidence="2 3" key="1">
    <citation type="journal article" date="2015" name="Genome Announc.">
        <title>Complete Genome Sequence of the Type Strain Corynebacterium mustelae DSM 45274, Isolated from Various Tissues of a Male Ferret with Lethal Sepsis.</title>
        <authorList>
            <person name="Ruckert C."/>
            <person name="Eimer J."/>
            <person name="Winkler A."/>
            <person name="Tauch A."/>
        </authorList>
    </citation>
    <scope>NUCLEOTIDE SEQUENCE [LARGE SCALE GENOMIC DNA]</scope>
    <source>
        <strain evidence="2 3">DSM 45274</strain>
    </source>
</reference>
<dbReference type="InterPro" id="IPR028973">
    <property type="entry name" value="PhnB-like"/>
</dbReference>
<dbReference type="PANTHER" id="PTHR33990">
    <property type="entry name" value="PROTEIN YJDN-RELATED"/>
    <property type="match status" value="1"/>
</dbReference>
<dbReference type="EMBL" id="CP011542">
    <property type="protein sequence ID" value="AKK06062.1"/>
    <property type="molecule type" value="Genomic_DNA"/>
</dbReference>
<dbReference type="KEGG" id="cmv:CMUST_08690"/>
<dbReference type="AlphaFoldDB" id="A0A0G3H4J9"/>
<dbReference type="STRING" id="571915.CMUST_08690"/>
<reference evidence="3" key="2">
    <citation type="submission" date="2015-05" db="EMBL/GenBank/DDBJ databases">
        <title>Complete genome sequence of Corynebacterium mustelae DSM 45274, isolated from various tissues of a male ferret with lethal sepsis.</title>
        <authorList>
            <person name="Ruckert C."/>
            <person name="Albersmeier A."/>
            <person name="Winkler A."/>
            <person name="Tauch A."/>
        </authorList>
    </citation>
    <scope>NUCLEOTIDE SEQUENCE [LARGE SCALE GENOMIC DNA]</scope>
    <source>
        <strain evidence="3">DSM 45274</strain>
    </source>
</reference>
<dbReference type="OrthoDB" id="9795306at2"/>
<protein>
    <recommendedName>
        <fullName evidence="1">PhnB-like domain-containing protein</fullName>
    </recommendedName>
</protein>
<evidence type="ECO:0000259" key="1">
    <source>
        <dbReference type="Pfam" id="PF06983"/>
    </source>
</evidence>
<organism evidence="2 3">
    <name type="scientific">Corynebacterium mustelae</name>
    <dbReference type="NCBI Taxonomy" id="571915"/>
    <lineage>
        <taxon>Bacteria</taxon>
        <taxon>Bacillati</taxon>
        <taxon>Actinomycetota</taxon>
        <taxon>Actinomycetes</taxon>
        <taxon>Mycobacteriales</taxon>
        <taxon>Corynebacteriaceae</taxon>
        <taxon>Corynebacterium</taxon>
    </lineage>
</organism>
<evidence type="ECO:0000313" key="2">
    <source>
        <dbReference type="EMBL" id="AKK06062.1"/>
    </source>
</evidence>
<dbReference type="Proteomes" id="UP000035199">
    <property type="component" value="Chromosome"/>
</dbReference>
<dbReference type="Pfam" id="PF06983">
    <property type="entry name" value="3-dmu-9_3-mt"/>
    <property type="match status" value="1"/>
</dbReference>
<dbReference type="PATRIC" id="fig|571915.4.peg.1846"/>
<sequence length="138" mass="15269">MKPDLSPYLAFDGCARDALEFYATVLGGKPVIETYADFRPDVAAENQDLVLYGVLRSPHGFIIRATDVLSNEELRIGNNHYLCLNGDDQDLLQPCWNLLAESASAITVPLEQAPWGDLYGQLVDQFGIIWQINIGDSP</sequence>
<dbReference type="RefSeq" id="WP_047262168.1">
    <property type="nucleotide sequence ID" value="NZ_CP011542.1"/>
</dbReference>
<feature type="domain" description="PhnB-like" evidence="1">
    <location>
        <begin position="5"/>
        <end position="132"/>
    </location>
</feature>